<dbReference type="PROSITE" id="PS50819">
    <property type="entry name" value="INTEIN_ENDONUCLEASE"/>
    <property type="match status" value="1"/>
</dbReference>
<dbReference type="InterPro" id="IPR027434">
    <property type="entry name" value="Homing_endonucl"/>
</dbReference>
<evidence type="ECO:0000259" key="15">
    <source>
        <dbReference type="PROSITE" id="PS50880"/>
    </source>
</evidence>
<keyword evidence="9" id="KW-0460">Magnesium</keyword>
<accession>A0A1J4Y589</accession>
<evidence type="ECO:0000256" key="10">
    <source>
        <dbReference type="ARBA" id="ARBA00023000"/>
    </source>
</evidence>
<dbReference type="GO" id="GO:0003677">
    <property type="term" value="F:DNA binding"/>
    <property type="evidence" value="ECO:0007669"/>
    <property type="project" value="UniProtKB-KW"/>
</dbReference>
<evidence type="ECO:0000313" key="16">
    <source>
        <dbReference type="EMBL" id="OIO65909.1"/>
    </source>
</evidence>
<comment type="cofactor">
    <cofactor evidence="2">
        <name>Mg(2+)</name>
        <dbReference type="ChEBI" id="CHEBI:18420"/>
    </cofactor>
</comment>
<keyword evidence="7" id="KW-0068">Autocatalytic cleavage</keyword>
<keyword evidence="8" id="KW-0067">ATP-binding</keyword>
<evidence type="ECO:0000313" key="17">
    <source>
        <dbReference type="Proteomes" id="UP000182693"/>
    </source>
</evidence>
<dbReference type="Proteomes" id="UP000182693">
    <property type="component" value="Unassembled WGS sequence"/>
</dbReference>
<dbReference type="Pfam" id="PF00204">
    <property type="entry name" value="DNA_gyraseB"/>
    <property type="match status" value="1"/>
</dbReference>
<dbReference type="InterPro" id="IPR001241">
    <property type="entry name" value="Topo_IIA"/>
</dbReference>
<comment type="caution">
    <text evidence="16">The sequence shown here is derived from an EMBL/GenBank/DDBJ whole genome shotgun (WGS) entry which is preliminary data.</text>
</comment>
<dbReference type="GO" id="GO:0003918">
    <property type="term" value="F:DNA topoisomerase type II (double strand cut, ATP-hydrolyzing) activity"/>
    <property type="evidence" value="ECO:0007669"/>
    <property type="project" value="UniProtKB-EC"/>
</dbReference>
<dbReference type="Gene3D" id="3.40.50.670">
    <property type="match status" value="1"/>
</dbReference>
<dbReference type="InterPro" id="IPR030934">
    <property type="entry name" value="Intein_C"/>
</dbReference>
<evidence type="ECO:0000256" key="7">
    <source>
        <dbReference type="ARBA" id="ARBA00022813"/>
    </source>
</evidence>
<keyword evidence="5" id="KW-0479">Metal-binding</keyword>
<dbReference type="Gene3D" id="2.170.16.10">
    <property type="entry name" value="Hedgehog/Intein (Hint) domain"/>
    <property type="match status" value="2"/>
</dbReference>
<keyword evidence="13" id="KW-0413">Isomerase</keyword>
<dbReference type="GO" id="GO:0016539">
    <property type="term" value="P:intein-mediated protein splicing"/>
    <property type="evidence" value="ECO:0007669"/>
    <property type="project" value="InterPro"/>
</dbReference>
<dbReference type="PROSITE" id="PS50880">
    <property type="entry name" value="TOPRIM"/>
    <property type="match status" value="1"/>
</dbReference>
<evidence type="ECO:0000256" key="13">
    <source>
        <dbReference type="ARBA" id="ARBA00023235"/>
    </source>
</evidence>
<gene>
    <name evidence="16" type="ORF">AUJ30_00130</name>
</gene>
<evidence type="ECO:0000256" key="1">
    <source>
        <dbReference type="ARBA" id="ARBA00000185"/>
    </source>
</evidence>
<keyword evidence="10" id="KW-0651">Protein splicing</keyword>
<dbReference type="Gene3D" id="3.30.565.10">
    <property type="entry name" value="Histidine kinase-like ATPase, C-terminal domain"/>
    <property type="match status" value="2"/>
</dbReference>
<dbReference type="SMART" id="SM00433">
    <property type="entry name" value="TOP2c"/>
    <property type="match status" value="1"/>
</dbReference>
<evidence type="ECO:0000256" key="8">
    <source>
        <dbReference type="ARBA" id="ARBA00022840"/>
    </source>
</evidence>
<evidence type="ECO:0000256" key="11">
    <source>
        <dbReference type="ARBA" id="ARBA00023029"/>
    </source>
</evidence>
<dbReference type="CDD" id="cd00822">
    <property type="entry name" value="TopoII_Trans_DNA_gyrase"/>
    <property type="match status" value="1"/>
</dbReference>
<dbReference type="InterPro" id="IPR002288">
    <property type="entry name" value="DNA_gyrase_B_C"/>
</dbReference>
<dbReference type="InterPro" id="IPR013506">
    <property type="entry name" value="Topo_IIA_bsu_dom2"/>
</dbReference>
<dbReference type="SUPFAM" id="SSF55874">
    <property type="entry name" value="ATPase domain of HSP90 chaperone/DNA topoisomerase II/histidine kinase"/>
    <property type="match status" value="2"/>
</dbReference>
<dbReference type="CDD" id="cd03366">
    <property type="entry name" value="TOPRIM_TopoIIA_GyrB"/>
    <property type="match status" value="1"/>
</dbReference>
<dbReference type="Pfam" id="PF14890">
    <property type="entry name" value="Intein_splicing"/>
    <property type="match status" value="1"/>
</dbReference>
<dbReference type="InterPro" id="IPR006141">
    <property type="entry name" value="Intein_N"/>
</dbReference>
<name>A0A1J4Y589_9BACT</name>
<dbReference type="EMBL" id="MNWX01000003">
    <property type="protein sequence ID" value="OIO65909.1"/>
    <property type="molecule type" value="Genomic_DNA"/>
</dbReference>
<dbReference type="InterPro" id="IPR034160">
    <property type="entry name" value="TOPRIM_GyrB"/>
</dbReference>
<dbReference type="NCBIfam" id="TIGR01443">
    <property type="entry name" value="intein_Cterm"/>
    <property type="match status" value="1"/>
</dbReference>
<dbReference type="EC" id="5.6.2.2" evidence="4"/>
<dbReference type="Gene3D" id="3.10.28.10">
    <property type="entry name" value="Homing endonucleases"/>
    <property type="match status" value="1"/>
</dbReference>
<dbReference type="InterPro" id="IPR006171">
    <property type="entry name" value="TOPRIM_dom"/>
</dbReference>
<dbReference type="SUPFAM" id="SSF54211">
    <property type="entry name" value="Ribosomal protein S5 domain 2-like"/>
    <property type="match status" value="1"/>
</dbReference>
<dbReference type="PRINTS" id="PR01159">
    <property type="entry name" value="DNAGYRASEB"/>
</dbReference>
<dbReference type="FunFam" id="3.30.230.10:FF:000005">
    <property type="entry name" value="DNA gyrase subunit B"/>
    <property type="match status" value="1"/>
</dbReference>
<dbReference type="FunFam" id="3.40.50.670:FF:000002">
    <property type="entry name" value="DNA gyrase subunit B"/>
    <property type="match status" value="1"/>
</dbReference>
<dbReference type="InterPro" id="IPR013760">
    <property type="entry name" value="Topo_IIA-like_dom_sf"/>
</dbReference>
<dbReference type="Pfam" id="PF00986">
    <property type="entry name" value="DNA_gyraseB_C"/>
    <property type="match status" value="1"/>
</dbReference>
<dbReference type="InterPro" id="IPR003586">
    <property type="entry name" value="Hint_dom_C"/>
</dbReference>
<dbReference type="InterPro" id="IPR014721">
    <property type="entry name" value="Ribsml_uS5_D2-typ_fold_subgr"/>
</dbReference>
<evidence type="ECO:0000256" key="3">
    <source>
        <dbReference type="ARBA" id="ARBA00010708"/>
    </source>
</evidence>
<dbReference type="CDD" id="cd00081">
    <property type="entry name" value="Hint"/>
    <property type="match status" value="1"/>
</dbReference>
<feature type="domain" description="Toprim" evidence="15">
    <location>
        <begin position="991"/>
        <end position="1105"/>
    </location>
</feature>
<dbReference type="AlphaFoldDB" id="A0A1J4Y589"/>
<dbReference type="InterPro" id="IPR036890">
    <property type="entry name" value="HATPase_C_sf"/>
</dbReference>
<evidence type="ECO:0000256" key="12">
    <source>
        <dbReference type="ARBA" id="ARBA00023125"/>
    </source>
</evidence>
<dbReference type="GO" id="GO:0046872">
    <property type="term" value="F:metal ion binding"/>
    <property type="evidence" value="ECO:0007669"/>
    <property type="project" value="UniProtKB-KW"/>
</dbReference>
<dbReference type="InterPro" id="IPR006142">
    <property type="entry name" value="INTEIN"/>
</dbReference>
<dbReference type="InterPro" id="IPR013759">
    <property type="entry name" value="Topo_IIA_B_C"/>
</dbReference>
<keyword evidence="11" id="KW-0799">Topoisomerase</keyword>
<dbReference type="CDD" id="cd16928">
    <property type="entry name" value="HATPase_GyrB-like"/>
    <property type="match status" value="1"/>
</dbReference>
<dbReference type="GO" id="GO:0006265">
    <property type="term" value="P:DNA topological change"/>
    <property type="evidence" value="ECO:0007669"/>
    <property type="project" value="InterPro"/>
</dbReference>
<dbReference type="GO" id="GO:0005524">
    <property type="term" value="F:ATP binding"/>
    <property type="evidence" value="ECO:0007669"/>
    <property type="project" value="UniProtKB-KW"/>
</dbReference>
<dbReference type="SUPFAM" id="SSF55608">
    <property type="entry name" value="Homing endonucleases"/>
    <property type="match status" value="1"/>
</dbReference>
<dbReference type="InterPro" id="IPR020568">
    <property type="entry name" value="Ribosomal_Su5_D2-typ_SF"/>
</dbReference>
<evidence type="ECO:0000256" key="4">
    <source>
        <dbReference type="ARBA" id="ARBA00012895"/>
    </source>
</evidence>
<dbReference type="PROSITE" id="PS50818">
    <property type="entry name" value="INTEIN_C_TER"/>
    <property type="match status" value="1"/>
</dbReference>
<dbReference type="PANTHER" id="PTHR45866:SF1">
    <property type="entry name" value="DNA GYRASE SUBUNIT B, MITOCHONDRIAL"/>
    <property type="match status" value="1"/>
</dbReference>
<sequence>MLLGMPKKPKKTAEKVSEKIPKNNNVSYEAKDIYVLEGLEPVRKRPAMYIGSTGPDGLHHLVWECVDNSLTYDTPVLIEKDGKVMLKKIGEVVDSAIETNQKKDLLSNNQMEILRSGFNIKTLSFDPSNLKLSWKPASSLIRHKVNSEIYEITLQNNRKIGITPYHSLFTVKNGEVAGIRGDELKEGSYIVVPKNFPEPENYLKEIDLLKELLVLPTAKTKSIFLYGVKYLLSSEVKLLIKNYFQEKVGNRWSNIFYDFKRHDYLPFNVWRTFPATIRDHFSCFLGTRFNERVRIKSKIPINRHLIELLGIYAAEGTNLSGRTNRIVWSFGSHEKELIHYTAALVEKVFGIQIEPHYAHETSQTIQIDSLLISLILKEIFKPGNNSRQKVVPSLIFNINPWLRERYLIAYLAGDGYPSQVFTQYLLNNSSPDSGERSKFTAVSASKEFIEGLSHLLFSLGKTFSIGEIRQKRNSEIAMNYRGRITKYPFNRQTHSWRIDFYWHANSSYIGYLPAAEIISSISWQRPYSFSLNTHGGVSAGKVVALLETKRITLHSNAQRFIESDLGVLKVVKIRKINYRHPWVYDFSVPDAENFVGGSAPIMVHNSIDEAMAGYAKNIKVELLKENQVAVTDDGRGIPVDMHPQTKKSALETVMCTLHAGGKFGGESYKVAGGLHGVGVSVVNALSKWMRVEVCRDNNLYSQEYEKGKPKYKVRKEGKCSPAQISQGETWAGRATGTKVIFGPNPEIFSKVEFDRKRIIDHLRQQAFLTKGTKIEFIDEREAAPLYYAFCFEGGLLSFINYLNRSNQSVQKEIFYVNKSYENIEVEVAFVYNQEIETQELSFANNIYTPDGGMHLTGFRSALTRTLNDYGRTNGYLKDSEDNLIGDDIREGLVAIVSVKLREPQFEGQTKARLGNPPARTAVETVVNESLKEFLEKNSNDSRAIIEKCLLTAKARKAAKAAKETVLRKGILEGMTLPGKLADCSSRDPEESELFIVEGDSAGGSAKSARDRRFQAILPLRGKILNVEKARVDKMLLNKEIRALVMAIGTAIGDEFDLSKLRYHRVIIATDADVDGAHIRTLLLTLFYRYFNEVIKNGHLYIAQPPLYRLQTGKEIKYAYNDAEKEKIMKELAKGEKRQTSINIQRYKGLGEMNPEQLWETTMDDQNRILKSVTIEDAQEAERLFDILMGEQVEPRKHFIQSQATMVKNLDI</sequence>
<evidence type="ECO:0000256" key="2">
    <source>
        <dbReference type="ARBA" id="ARBA00001946"/>
    </source>
</evidence>
<dbReference type="InterPro" id="IPR003587">
    <property type="entry name" value="Hint_dom_N"/>
</dbReference>
<dbReference type="InterPro" id="IPR018522">
    <property type="entry name" value="TopoIIA_CS"/>
</dbReference>
<dbReference type="SMART" id="SM00306">
    <property type="entry name" value="HintN"/>
    <property type="match status" value="1"/>
</dbReference>
<dbReference type="SMART" id="SM00387">
    <property type="entry name" value="HATPase_c"/>
    <property type="match status" value="1"/>
</dbReference>
<evidence type="ECO:0000256" key="9">
    <source>
        <dbReference type="ARBA" id="ARBA00022842"/>
    </source>
</evidence>
<dbReference type="InterPro" id="IPR000565">
    <property type="entry name" value="Topo_IIA_B"/>
</dbReference>
<dbReference type="PANTHER" id="PTHR45866">
    <property type="entry name" value="DNA GYRASE/TOPOISOMERASE SUBUNIT B"/>
    <property type="match status" value="1"/>
</dbReference>
<evidence type="ECO:0000259" key="14">
    <source>
        <dbReference type="PROSITE" id="PS50819"/>
    </source>
</evidence>
<feature type="domain" description="DOD-type homing endonuclease" evidence="14">
    <location>
        <begin position="308"/>
        <end position="461"/>
    </location>
</feature>
<comment type="catalytic activity">
    <reaction evidence="1">
        <text>ATP-dependent breakage, passage and rejoining of double-stranded DNA.</text>
        <dbReference type="EC" id="5.6.2.2"/>
    </reaction>
</comment>
<comment type="similarity">
    <text evidence="3">Belongs to the type II topoisomerase GyrB family.</text>
</comment>
<reference evidence="16 17" key="1">
    <citation type="journal article" date="2016" name="Environ. Microbiol.">
        <title>Genomic resolution of a cold subsurface aquifer community provides metabolic insights for novel microbes adapted to high CO concentrations.</title>
        <authorList>
            <person name="Probst A.J."/>
            <person name="Castelle C.J."/>
            <person name="Singh A."/>
            <person name="Brown C.T."/>
            <person name="Anantharaman K."/>
            <person name="Sharon I."/>
            <person name="Hug L.A."/>
            <person name="Burstein D."/>
            <person name="Emerson J.B."/>
            <person name="Thomas B.C."/>
            <person name="Banfield J.F."/>
        </authorList>
    </citation>
    <scope>NUCLEOTIDE SEQUENCE [LARGE SCALE GENOMIC DNA]</scope>
    <source>
        <strain evidence="16">CG1_02_39_135</strain>
    </source>
</reference>
<dbReference type="GO" id="GO:0004519">
    <property type="term" value="F:endonuclease activity"/>
    <property type="evidence" value="ECO:0007669"/>
    <property type="project" value="InterPro"/>
</dbReference>
<dbReference type="NCBIfam" id="TIGR01445">
    <property type="entry name" value="intein_Nterm"/>
    <property type="match status" value="1"/>
</dbReference>
<dbReference type="PROSITE" id="PS00177">
    <property type="entry name" value="TOPOISOMERASE_II"/>
    <property type="match status" value="1"/>
</dbReference>
<evidence type="ECO:0000256" key="6">
    <source>
        <dbReference type="ARBA" id="ARBA00022741"/>
    </source>
</evidence>
<dbReference type="PRINTS" id="PR00379">
    <property type="entry name" value="INTEIN"/>
</dbReference>
<dbReference type="SUPFAM" id="SSF56719">
    <property type="entry name" value="Type II DNA topoisomerase"/>
    <property type="match status" value="1"/>
</dbReference>
<organism evidence="16 17">
    <name type="scientific">Candidatus Wolfebacteria bacterium CG1_02_39_135</name>
    <dbReference type="NCBI Taxonomy" id="1805425"/>
    <lineage>
        <taxon>Bacteria</taxon>
        <taxon>Candidatus Wolfeibacteriota</taxon>
    </lineage>
</organism>
<dbReference type="InterPro" id="IPR003594">
    <property type="entry name" value="HATPase_dom"/>
</dbReference>
<dbReference type="PRINTS" id="PR00418">
    <property type="entry name" value="TPI2FAMILY"/>
</dbReference>
<dbReference type="Gene3D" id="3.30.230.10">
    <property type="match status" value="1"/>
</dbReference>
<protein>
    <recommendedName>
        <fullName evidence="4">DNA topoisomerase (ATP-hydrolyzing)</fullName>
        <ecNumber evidence="4">5.6.2.2</ecNumber>
    </recommendedName>
</protein>
<dbReference type="InterPro" id="IPR036844">
    <property type="entry name" value="Hint_dom_sf"/>
</dbReference>
<dbReference type="STRING" id="1805425.AUJ30_00130"/>
<dbReference type="NCBIfam" id="NF004189">
    <property type="entry name" value="PRK05644.1"/>
    <property type="match status" value="1"/>
</dbReference>
<keyword evidence="6" id="KW-0547">Nucleotide-binding</keyword>
<evidence type="ECO:0000256" key="5">
    <source>
        <dbReference type="ARBA" id="ARBA00022723"/>
    </source>
</evidence>
<proteinExistence type="inferred from homology"/>
<keyword evidence="12" id="KW-0238">DNA-binding</keyword>
<dbReference type="PROSITE" id="PS50817">
    <property type="entry name" value="INTEIN_N_TER"/>
    <property type="match status" value="1"/>
</dbReference>
<dbReference type="Pfam" id="PF01751">
    <property type="entry name" value="Toprim"/>
    <property type="match status" value="1"/>
</dbReference>
<dbReference type="SMART" id="SM00305">
    <property type="entry name" value="HintC"/>
    <property type="match status" value="1"/>
</dbReference>
<dbReference type="SUPFAM" id="SSF51294">
    <property type="entry name" value="Hedgehog/intein (Hint) domain"/>
    <property type="match status" value="1"/>
</dbReference>
<dbReference type="InterPro" id="IPR004042">
    <property type="entry name" value="Intein_endonuc_central"/>
</dbReference>